<dbReference type="EMBL" id="DS989860">
    <property type="protein sequence ID" value="EDX72952.1"/>
    <property type="molecule type" value="Genomic_DNA"/>
</dbReference>
<dbReference type="OrthoDB" id="324927at2"/>
<organism evidence="1 2">
    <name type="scientific">Coleofasciculus chthonoplastes PCC 7420</name>
    <dbReference type="NCBI Taxonomy" id="118168"/>
    <lineage>
        <taxon>Bacteria</taxon>
        <taxon>Bacillati</taxon>
        <taxon>Cyanobacteriota</taxon>
        <taxon>Cyanophyceae</taxon>
        <taxon>Coleofasciculales</taxon>
        <taxon>Coleofasciculaceae</taxon>
        <taxon>Coleofasciculus</taxon>
    </lineage>
</organism>
<evidence type="ECO:0000313" key="1">
    <source>
        <dbReference type="EMBL" id="EDX72952.1"/>
    </source>
</evidence>
<sequence>MMFIDVVSNPTAGIEFNSFQKGNNYLNRIRLFILAKKIGKMKTSDIQAQSQISIFQDIDFTETIHSLKHNGIYQNLNLPEPIIQEIRDLALTNTCHEPNNPQFSFNVSEKEEVMRQTGKLLVRGIYNKTIVSCPAIKKLETDSTLLAIAATYLNAEPIHQDTQLWWSFAVESTLYERRQEAQRFYQATNNPRSLTFYFYLTDVDLCSNPHVCVLESHRKKKLASRFLYKDHSLREISQYYGYPNITSICGKAGFGFVEDGRCFRKKSSPSSSDRLTLELKFTAKPRSI</sequence>
<keyword evidence="2" id="KW-1185">Reference proteome</keyword>
<dbReference type="AlphaFoldDB" id="B4VYD4"/>
<gene>
    <name evidence="1" type="ORF">MC7420_2570</name>
</gene>
<proteinExistence type="predicted"/>
<dbReference type="Proteomes" id="UP000003835">
    <property type="component" value="Unassembled WGS sequence"/>
</dbReference>
<dbReference type="eggNOG" id="ENOG502ZPQC">
    <property type="taxonomic scope" value="Bacteria"/>
</dbReference>
<dbReference type="STRING" id="118168.MC7420_2570"/>
<dbReference type="SUPFAM" id="SSF51197">
    <property type="entry name" value="Clavaminate synthase-like"/>
    <property type="match status" value="1"/>
</dbReference>
<dbReference type="RefSeq" id="WP_006103754.1">
    <property type="nucleotide sequence ID" value="NZ_DS989860.1"/>
</dbReference>
<protein>
    <submittedName>
        <fullName evidence="1">Uncharacterized protein</fullName>
    </submittedName>
</protein>
<evidence type="ECO:0000313" key="2">
    <source>
        <dbReference type="Proteomes" id="UP000003835"/>
    </source>
</evidence>
<reference evidence="1 2" key="1">
    <citation type="submission" date="2008-07" db="EMBL/GenBank/DDBJ databases">
        <authorList>
            <person name="Tandeau de Marsac N."/>
            <person name="Ferriera S."/>
            <person name="Johnson J."/>
            <person name="Kravitz S."/>
            <person name="Beeson K."/>
            <person name="Sutton G."/>
            <person name="Rogers Y.-H."/>
            <person name="Friedman R."/>
            <person name="Frazier M."/>
            <person name="Venter J.C."/>
        </authorList>
    </citation>
    <scope>NUCLEOTIDE SEQUENCE [LARGE SCALE GENOMIC DNA]</scope>
    <source>
        <strain evidence="1 2">PCC 7420</strain>
    </source>
</reference>
<name>B4VYD4_9CYAN</name>
<accession>B4VYD4</accession>
<dbReference type="HOGENOM" id="CLU_075777_0_0_3"/>